<dbReference type="AlphaFoldDB" id="A0A4Y7K794"/>
<proteinExistence type="predicted"/>
<evidence type="ECO:0000313" key="1">
    <source>
        <dbReference type="EMBL" id="RZC67865.1"/>
    </source>
</evidence>
<dbReference type="Proteomes" id="UP000316621">
    <property type="component" value="Chromosome 6"/>
</dbReference>
<reference evidence="1 2" key="1">
    <citation type="journal article" date="2018" name="Science">
        <title>The opium poppy genome and morphinan production.</title>
        <authorList>
            <person name="Guo L."/>
            <person name="Winzer T."/>
            <person name="Yang X."/>
            <person name="Li Y."/>
            <person name="Ning Z."/>
            <person name="He Z."/>
            <person name="Teodor R."/>
            <person name="Lu Y."/>
            <person name="Bowser T.A."/>
            <person name="Graham I.A."/>
            <person name="Ye K."/>
        </authorList>
    </citation>
    <scope>NUCLEOTIDE SEQUENCE [LARGE SCALE GENOMIC DNA]</scope>
    <source>
        <strain evidence="2">cv. HN1</strain>
        <tissue evidence="1">Leaves</tissue>
    </source>
</reference>
<organism evidence="1 2">
    <name type="scientific">Papaver somniferum</name>
    <name type="common">Opium poppy</name>
    <dbReference type="NCBI Taxonomy" id="3469"/>
    <lineage>
        <taxon>Eukaryota</taxon>
        <taxon>Viridiplantae</taxon>
        <taxon>Streptophyta</taxon>
        <taxon>Embryophyta</taxon>
        <taxon>Tracheophyta</taxon>
        <taxon>Spermatophyta</taxon>
        <taxon>Magnoliopsida</taxon>
        <taxon>Ranunculales</taxon>
        <taxon>Papaveraceae</taxon>
        <taxon>Papaveroideae</taxon>
        <taxon>Papaver</taxon>
    </lineage>
</organism>
<protein>
    <submittedName>
        <fullName evidence="1">Uncharacterized protein</fullName>
    </submittedName>
</protein>
<dbReference type="Gramene" id="RZC67865">
    <property type="protein sequence ID" value="RZC67865"/>
    <property type="gene ID" value="C5167_011543"/>
</dbReference>
<gene>
    <name evidence="1" type="ORF">C5167_011543</name>
</gene>
<evidence type="ECO:0000313" key="2">
    <source>
        <dbReference type="Proteomes" id="UP000316621"/>
    </source>
</evidence>
<name>A0A4Y7K794_PAPSO</name>
<accession>A0A4Y7K794</accession>
<sequence length="162" mass="18913">MEKWIAAYEEEKVIHVSATIEEITRKAHTLNKFPGLTSLDVVVLEEFETYEYARRCIFKVDSFFYRDPDEAKDQETNEGAAPVAYFGVADRISNDQWGGDTQWEGIERNLDQRTRRNKKQFWKQPHQFNQTKMIPPVSSNSLSRNVRDSLTFPPAFAFSIKE</sequence>
<keyword evidence="2" id="KW-1185">Reference proteome</keyword>
<dbReference type="EMBL" id="CM010720">
    <property type="protein sequence ID" value="RZC67865.1"/>
    <property type="molecule type" value="Genomic_DNA"/>
</dbReference>